<dbReference type="PANTHER" id="PTHR43085:SF54">
    <property type="entry name" value="PUTATIVE-RELATED"/>
    <property type="match status" value="1"/>
</dbReference>
<dbReference type="InterPro" id="IPR029056">
    <property type="entry name" value="Ribokinase-like"/>
</dbReference>
<keyword evidence="2" id="KW-0808">Transferase</keyword>
<dbReference type="RefSeq" id="WP_117895965.1">
    <property type="nucleotide sequence ID" value="NZ_CABJCV010000025.1"/>
</dbReference>
<evidence type="ECO:0000259" key="4">
    <source>
        <dbReference type="Pfam" id="PF00294"/>
    </source>
</evidence>
<keyword evidence="3 5" id="KW-0418">Kinase</keyword>
<dbReference type="Proteomes" id="UP000284178">
    <property type="component" value="Unassembled WGS sequence"/>
</dbReference>
<feature type="domain" description="Carbohydrate kinase PfkB" evidence="4">
    <location>
        <begin position="1"/>
        <end position="310"/>
    </location>
</feature>
<reference evidence="5 6" key="1">
    <citation type="submission" date="2018-08" db="EMBL/GenBank/DDBJ databases">
        <title>A genome reference for cultivated species of the human gut microbiota.</title>
        <authorList>
            <person name="Zou Y."/>
            <person name="Xue W."/>
            <person name="Luo G."/>
        </authorList>
    </citation>
    <scope>NUCLEOTIDE SEQUENCE [LARGE SCALE GENOMIC DNA]</scope>
    <source>
        <strain evidence="5 6">AF24-29</strain>
    </source>
</reference>
<dbReference type="InterPro" id="IPR011611">
    <property type="entry name" value="PfkB_dom"/>
</dbReference>
<keyword evidence="6" id="KW-1185">Reference proteome</keyword>
<accession>A0A412FLA8</accession>
<sequence length="313" mass="34229">MKKLIAIGEALIDFIPAQTGRLQDVTSFEPHVGGAPCNVCGAFARLGGTSAMITQLGQDGFGDKIISELKTYGVDTAMIERTSEANTSLAFVALQADGNREFSFYRKPGADMLMRPDQLREEGFQDCGFLHFCSVSLGDFPMRQAHRQAIALASKQGALISFDPNIRLPLWPNAEACRKAVREFLPQAEIIKISDEELEFITGTTDLREVKAFLFTERTQLVLYTCGSRGAYALTRGAEIYEPSLSVEALDTTGAGDGFIGSFLYQCARDHVDDLTACSSEQLRRYLRASAAFCAASIQQKGAISSYPTRLTE</sequence>
<dbReference type="Gene3D" id="3.40.1190.20">
    <property type="match status" value="1"/>
</dbReference>
<gene>
    <name evidence="5" type="ORF">DWY25_15370</name>
</gene>
<comment type="caution">
    <text evidence="5">The sequence shown here is derived from an EMBL/GenBank/DDBJ whole genome shotgun (WGS) entry which is preliminary data.</text>
</comment>
<dbReference type="GO" id="GO:0016301">
    <property type="term" value="F:kinase activity"/>
    <property type="evidence" value="ECO:0007669"/>
    <property type="project" value="UniProtKB-KW"/>
</dbReference>
<dbReference type="GeneID" id="83016777"/>
<evidence type="ECO:0000256" key="3">
    <source>
        <dbReference type="ARBA" id="ARBA00022777"/>
    </source>
</evidence>
<organism evidence="5 6">
    <name type="scientific">Holdemania filiformis</name>
    <dbReference type="NCBI Taxonomy" id="61171"/>
    <lineage>
        <taxon>Bacteria</taxon>
        <taxon>Bacillati</taxon>
        <taxon>Bacillota</taxon>
        <taxon>Erysipelotrichia</taxon>
        <taxon>Erysipelotrichales</taxon>
        <taxon>Erysipelotrichaceae</taxon>
        <taxon>Holdemania</taxon>
    </lineage>
</organism>
<protein>
    <submittedName>
        <fullName evidence="5">Carbohydrate kinase</fullName>
    </submittedName>
</protein>
<comment type="similarity">
    <text evidence="1">Belongs to the carbohydrate kinase PfkB family.</text>
</comment>
<dbReference type="Pfam" id="PF00294">
    <property type="entry name" value="PfkB"/>
    <property type="match status" value="1"/>
</dbReference>
<evidence type="ECO:0000256" key="1">
    <source>
        <dbReference type="ARBA" id="ARBA00010688"/>
    </source>
</evidence>
<dbReference type="InterPro" id="IPR050306">
    <property type="entry name" value="PfkB_Carbo_kinase"/>
</dbReference>
<dbReference type="SUPFAM" id="SSF53613">
    <property type="entry name" value="Ribokinase-like"/>
    <property type="match status" value="1"/>
</dbReference>
<name>A0A412FLA8_9FIRM</name>
<dbReference type="EMBL" id="QRUP01000025">
    <property type="protein sequence ID" value="RGR68949.1"/>
    <property type="molecule type" value="Genomic_DNA"/>
</dbReference>
<dbReference type="CDD" id="cd01167">
    <property type="entry name" value="bac_FRK"/>
    <property type="match status" value="1"/>
</dbReference>
<evidence type="ECO:0000256" key="2">
    <source>
        <dbReference type="ARBA" id="ARBA00022679"/>
    </source>
</evidence>
<evidence type="ECO:0000313" key="5">
    <source>
        <dbReference type="EMBL" id="RGR68949.1"/>
    </source>
</evidence>
<evidence type="ECO:0000313" key="6">
    <source>
        <dbReference type="Proteomes" id="UP000284178"/>
    </source>
</evidence>
<proteinExistence type="inferred from homology"/>
<dbReference type="AlphaFoldDB" id="A0A412FLA8"/>
<dbReference type="PANTHER" id="PTHR43085">
    <property type="entry name" value="HEXOKINASE FAMILY MEMBER"/>
    <property type="match status" value="1"/>
</dbReference>